<dbReference type="Proteomes" id="UP000275925">
    <property type="component" value="Unassembled WGS sequence"/>
</dbReference>
<feature type="transmembrane region" description="Helical" evidence="1">
    <location>
        <begin position="31"/>
        <end position="55"/>
    </location>
</feature>
<keyword evidence="1" id="KW-1133">Transmembrane helix</keyword>
<keyword evidence="1" id="KW-0472">Membrane</keyword>
<dbReference type="InterPro" id="IPR009577">
    <property type="entry name" value="Sm_multidrug_ex"/>
</dbReference>
<feature type="transmembrane region" description="Helical" evidence="1">
    <location>
        <begin position="91"/>
        <end position="118"/>
    </location>
</feature>
<dbReference type="EMBL" id="BGZO01000003">
    <property type="protein sequence ID" value="GBR75540.1"/>
    <property type="molecule type" value="Genomic_DNA"/>
</dbReference>
<evidence type="ECO:0000313" key="2">
    <source>
        <dbReference type="EMBL" id="GBR75540.1"/>
    </source>
</evidence>
<dbReference type="Pfam" id="PF06695">
    <property type="entry name" value="Sm_multidrug_ex"/>
    <property type="match status" value="1"/>
</dbReference>
<evidence type="ECO:0000313" key="3">
    <source>
        <dbReference type="Proteomes" id="UP000275925"/>
    </source>
</evidence>
<dbReference type="PANTHER" id="PTHR36007:SF2">
    <property type="entry name" value="TRANSPORT PROTEIN-RELATED"/>
    <property type="match status" value="1"/>
</dbReference>
<organism evidence="2 3">
    <name type="scientific">Candidatus Termititenax persephonae</name>
    <dbReference type="NCBI Taxonomy" id="2218525"/>
    <lineage>
        <taxon>Bacteria</taxon>
        <taxon>Bacillati</taxon>
        <taxon>Candidatus Margulisiibacteriota</taxon>
        <taxon>Candidatus Termititenacia</taxon>
        <taxon>Candidatus Termititenacales</taxon>
        <taxon>Candidatus Termititenacaceae</taxon>
        <taxon>Candidatus Termititenax</taxon>
    </lineage>
</organism>
<gene>
    <name evidence="2" type="ORF">NO2_0203</name>
</gene>
<feature type="transmembrane region" description="Helical" evidence="1">
    <location>
        <begin position="124"/>
        <end position="150"/>
    </location>
</feature>
<protein>
    <submittedName>
        <fullName evidence="2">Small multidrug export protein</fullName>
    </submittedName>
</protein>
<reference evidence="2 3" key="1">
    <citation type="journal article" date="2019" name="ISME J.">
        <title>Genome analyses of uncultured TG2/ZB3 bacteria in 'Margulisbacteria' specifically attached to ectosymbiotic spirochetes of protists in the termite gut.</title>
        <authorList>
            <person name="Utami Y.D."/>
            <person name="Kuwahara H."/>
            <person name="Igai K."/>
            <person name="Murakami T."/>
            <person name="Sugaya K."/>
            <person name="Morikawa T."/>
            <person name="Nagura Y."/>
            <person name="Yuki M."/>
            <person name="Deevong P."/>
            <person name="Inoue T."/>
            <person name="Kihara K."/>
            <person name="Lo N."/>
            <person name="Yamada A."/>
            <person name="Ohkuma M."/>
            <person name="Hongoh Y."/>
        </authorList>
    </citation>
    <scope>NUCLEOTIDE SEQUENCE [LARGE SCALE GENOMIC DNA]</scope>
    <source>
        <strain evidence="2">NkOx7-02</strain>
    </source>
</reference>
<dbReference type="PANTHER" id="PTHR36007">
    <property type="entry name" value="TRANSPORT PROTEIN-RELATED"/>
    <property type="match status" value="1"/>
</dbReference>
<comment type="caution">
    <text evidence="2">The sequence shown here is derived from an EMBL/GenBank/DDBJ whole genome shotgun (WGS) entry which is preliminary data.</text>
</comment>
<sequence>MTFVHWQVFLLSVIPLLELRASIPYGFLADLSPLVVLLLSIIGSWLPAFFVVFVLEHIEPFLRKIKLLNAFLDRLYAKTRSKSENIRRWEFWGLVLFIGVPLPGTGVWTGSLAGYLLGLDKTKVIIASLLGTTLAGTIMAVLMSTGVWVIHSVT</sequence>
<dbReference type="AlphaFoldDB" id="A0A388TFM0"/>
<proteinExistence type="predicted"/>
<keyword evidence="3" id="KW-1185">Reference proteome</keyword>
<name>A0A388TFM0_9BACT</name>
<accession>A0A388TFM0</accession>
<evidence type="ECO:0000256" key="1">
    <source>
        <dbReference type="SAM" id="Phobius"/>
    </source>
</evidence>
<keyword evidence="1" id="KW-0812">Transmembrane</keyword>